<dbReference type="InterPro" id="IPR058925">
    <property type="entry name" value="zf-C2H2_AcuF"/>
</dbReference>
<dbReference type="PANTHER" id="PTHR35391:SF7">
    <property type="entry name" value="C2H2-TYPE DOMAIN-CONTAINING PROTEIN"/>
    <property type="match status" value="1"/>
</dbReference>
<gene>
    <name evidence="3" type="ORF">B0T26DRAFT_637497</name>
</gene>
<evidence type="ECO:0000313" key="3">
    <source>
        <dbReference type="EMBL" id="KAK0726730.1"/>
    </source>
</evidence>
<reference evidence="3" key="1">
    <citation type="submission" date="2023-06" db="EMBL/GenBank/DDBJ databases">
        <title>Genome-scale phylogeny and comparative genomics of the fungal order Sordariales.</title>
        <authorList>
            <consortium name="Lawrence Berkeley National Laboratory"/>
            <person name="Hensen N."/>
            <person name="Bonometti L."/>
            <person name="Westerberg I."/>
            <person name="Brannstrom I.O."/>
            <person name="Guillou S."/>
            <person name="Cros-Aarteil S."/>
            <person name="Calhoun S."/>
            <person name="Haridas S."/>
            <person name="Kuo A."/>
            <person name="Mondo S."/>
            <person name="Pangilinan J."/>
            <person name="Riley R."/>
            <person name="LaButti K."/>
            <person name="Andreopoulos B."/>
            <person name="Lipzen A."/>
            <person name="Chen C."/>
            <person name="Yanf M."/>
            <person name="Daum C."/>
            <person name="Ng V."/>
            <person name="Clum A."/>
            <person name="Steindorff A."/>
            <person name="Ohm R."/>
            <person name="Martin F."/>
            <person name="Silar P."/>
            <person name="Natvig D."/>
            <person name="Lalanne C."/>
            <person name="Gautier V."/>
            <person name="Ament-velasquez S.L."/>
            <person name="Kruys A."/>
            <person name="Hutchinson M.I."/>
            <person name="Powell A.J."/>
            <person name="Barry K."/>
            <person name="Miller A.N."/>
            <person name="Grigoriev I.V."/>
            <person name="Debuchy R."/>
            <person name="Gladieux P."/>
            <person name="Thoren M.H."/>
            <person name="Johannesson H."/>
        </authorList>
    </citation>
    <scope>NUCLEOTIDE SEQUENCE</scope>
    <source>
        <strain evidence="3">SMH2392-1A</strain>
    </source>
</reference>
<dbReference type="GeneID" id="85320202"/>
<protein>
    <recommendedName>
        <fullName evidence="2">Oxidoreductase acuF-like C2H2 type zinc-finger domain-containing protein</fullName>
    </recommendedName>
</protein>
<organism evidence="3 4">
    <name type="scientific">Lasiosphaeria miniovina</name>
    <dbReference type="NCBI Taxonomy" id="1954250"/>
    <lineage>
        <taxon>Eukaryota</taxon>
        <taxon>Fungi</taxon>
        <taxon>Dikarya</taxon>
        <taxon>Ascomycota</taxon>
        <taxon>Pezizomycotina</taxon>
        <taxon>Sordariomycetes</taxon>
        <taxon>Sordariomycetidae</taxon>
        <taxon>Sordariales</taxon>
        <taxon>Lasiosphaeriaceae</taxon>
        <taxon>Lasiosphaeria</taxon>
    </lineage>
</organism>
<evidence type="ECO:0000259" key="2">
    <source>
        <dbReference type="Pfam" id="PF26082"/>
    </source>
</evidence>
<dbReference type="InterPro" id="IPR001680">
    <property type="entry name" value="WD40_rpt"/>
</dbReference>
<feature type="region of interest" description="Disordered" evidence="1">
    <location>
        <begin position="264"/>
        <end position="303"/>
    </location>
</feature>
<dbReference type="SUPFAM" id="SSF50978">
    <property type="entry name" value="WD40 repeat-like"/>
    <property type="match status" value="1"/>
</dbReference>
<dbReference type="InterPro" id="IPR015943">
    <property type="entry name" value="WD40/YVTN_repeat-like_dom_sf"/>
</dbReference>
<feature type="domain" description="Oxidoreductase acuF-like C2H2 type zinc-finger" evidence="2">
    <location>
        <begin position="369"/>
        <end position="399"/>
    </location>
</feature>
<evidence type="ECO:0000256" key="1">
    <source>
        <dbReference type="SAM" id="MobiDB-lite"/>
    </source>
</evidence>
<sequence>MEHNGWTPDVLEGHIDSTDSTDSIENISEAAKNCYLALDALLNAIPDDTSDQVIQAIPGKEAVKKRDVEQLWGRFEQWAGNLGAMQPRTSPVSLEHRLRNSPAVKEAILGFLLNLYDSTEAATDIISGKRINRTASMLVDSDVDLAEYYISSSDSGSSLSASSAETRDPETSISEIHELMSAIKHAIDSLFKASDFIRKFAPSERRQRASRTSPFDSHADKMYLRDRYPAASRKNEPLVMRLGEANARRRQYFKYRRDHSARLATLPSDEMQFANAPNPESRSLSNHTKPIEGQAPGPSADKSAISKATKLTLFAETEATELVMGNLEAATTFLEPTPSVASFATSIVEQSDDPLSFPPMPQEALDTSSFICSYCHMVVSMKSSKDKNHQWRKHVINDLQPYICTFPTCSLDAFTSQHSWFEHELLKHRNNWRCQICHDPDAPAFGTVEEIHRHITQSHSDVLEKQVADVVEQSRRPLQWIPANDCPLCDENWASADVGKGDGHVIVVDPDQFRKHLGHHLQQIALFSLPRAPPNENAGSNEVIGLLPDQEHVPAAGYKWVREDCGRGWSVIAKKRSTFIAFSAFLKKLEETNRNMPTVDAKDKVSLVRTLYHPQSSPIYSVSISPNRRFLAVGYRTSVAIFDPATSQNHCILYYGPGGETIFENNIYATHYRCLIFTADSKYLVTGGDEGKIMVGSTLVVSSRRYLS</sequence>
<dbReference type="PANTHER" id="PTHR35391">
    <property type="entry name" value="C2H2-TYPE DOMAIN-CONTAINING PROTEIN-RELATED"/>
    <property type="match status" value="1"/>
</dbReference>
<name>A0AA40B2Z7_9PEZI</name>
<dbReference type="AlphaFoldDB" id="A0AA40B2Z7"/>
<dbReference type="Gene3D" id="2.130.10.10">
    <property type="entry name" value="YVTN repeat-like/Quinoprotein amine dehydrogenase"/>
    <property type="match status" value="1"/>
</dbReference>
<feature type="compositionally biased region" description="Polar residues" evidence="1">
    <location>
        <begin position="278"/>
        <end position="288"/>
    </location>
</feature>
<dbReference type="RefSeq" id="XP_060299586.1">
    <property type="nucleotide sequence ID" value="XM_060436932.1"/>
</dbReference>
<feature type="region of interest" description="Disordered" evidence="1">
    <location>
        <begin position="153"/>
        <end position="172"/>
    </location>
</feature>
<accession>A0AA40B2Z7</accession>
<dbReference type="Pfam" id="PF00400">
    <property type="entry name" value="WD40"/>
    <property type="match status" value="1"/>
</dbReference>
<dbReference type="Pfam" id="PF26082">
    <property type="entry name" value="zf-C2H2_AcuF"/>
    <property type="match status" value="1"/>
</dbReference>
<proteinExistence type="predicted"/>
<keyword evidence="4" id="KW-1185">Reference proteome</keyword>
<comment type="caution">
    <text evidence="3">The sequence shown here is derived from an EMBL/GenBank/DDBJ whole genome shotgun (WGS) entry which is preliminary data.</text>
</comment>
<dbReference type="EMBL" id="JAUIRO010000002">
    <property type="protein sequence ID" value="KAK0726730.1"/>
    <property type="molecule type" value="Genomic_DNA"/>
</dbReference>
<feature type="compositionally biased region" description="Low complexity" evidence="1">
    <location>
        <begin position="153"/>
        <end position="163"/>
    </location>
</feature>
<dbReference type="InterPro" id="IPR036322">
    <property type="entry name" value="WD40_repeat_dom_sf"/>
</dbReference>
<evidence type="ECO:0000313" key="4">
    <source>
        <dbReference type="Proteomes" id="UP001172101"/>
    </source>
</evidence>
<dbReference type="Proteomes" id="UP001172101">
    <property type="component" value="Unassembled WGS sequence"/>
</dbReference>